<feature type="transmembrane region" description="Helical" evidence="1">
    <location>
        <begin position="192"/>
        <end position="213"/>
    </location>
</feature>
<name>A0ABQ1TK42_9FLAO</name>
<evidence type="ECO:0000256" key="1">
    <source>
        <dbReference type="SAM" id="Phobius"/>
    </source>
</evidence>
<keyword evidence="1" id="KW-0812">Transmembrane</keyword>
<dbReference type="Proteomes" id="UP000650994">
    <property type="component" value="Unassembled WGS sequence"/>
</dbReference>
<dbReference type="EMBL" id="BMFL01000007">
    <property type="protein sequence ID" value="GGE96554.1"/>
    <property type="molecule type" value="Genomic_DNA"/>
</dbReference>
<keyword evidence="1" id="KW-1133">Transmembrane helix</keyword>
<proteinExistence type="predicted"/>
<evidence type="ECO:0000313" key="3">
    <source>
        <dbReference type="Proteomes" id="UP000650994"/>
    </source>
</evidence>
<feature type="transmembrane region" description="Helical" evidence="1">
    <location>
        <begin position="153"/>
        <end position="172"/>
    </location>
</feature>
<protein>
    <submittedName>
        <fullName evidence="2">Uncharacterized protein</fullName>
    </submittedName>
</protein>
<keyword evidence="3" id="KW-1185">Reference proteome</keyword>
<gene>
    <name evidence="2" type="ORF">GCM10010984_12600</name>
</gene>
<feature type="transmembrane region" description="Helical" evidence="1">
    <location>
        <begin position="30"/>
        <end position="52"/>
    </location>
</feature>
<sequence length="310" mass="36356">MYFIFAHPAIIYYSTVSYSDLANVNGKTSLIYLGISLLLWISVFGITFYLIYKSSFLTQKNIAYLLRYGKRVEAKIIEAKTAVLQNKKFAHKKLVLELKNFNRDTILHSLEINDSRPQENRYEEGNWITLIIDENFKKAPYITLDGIKTKVNYSLYFIWLFFLAAIISYYVYSYKTENFGYGWRFLSFEHPLIISPLVIFFIGFIFWLIFVKLMGKFSFRNKSSLELKFKGQKTIAKIISAEQTGTYINNQPQVKFELTYTDISGKIHHNSIKKIVSLMEIGNLQQKEKEIFYLIDDPNTIAFTDDLYEI</sequence>
<reference evidence="3" key="1">
    <citation type="journal article" date="2019" name="Int. J. Syst. Evol. Microbiol.">
        <title>The Global Catalogue of Microorganisms (GCM) 10K type strain sequencing project: providing services to taxonomists for standard genome sequencing and annotation.</title>
        <authorList>
            <consortium name="The Broad Institute Genomics Platform"/>
            <consortium name="The Broad Institute Genome Sequencing Center for Infectious Disease"/>
            <person name="Wu L."/>
            <person name="Ma J."/>
        </authorList>
    </citation>
    <scope>NUCLEOTIDE SEQUENCE [LARGE SCALE GENOMIC DNA]</scope>
    <source>
        <strain evidence="3">CGMCC 1.12707</strain>
    </source>
</reference>
<comment type="caution">
    <text evidence="2">The sequence shown here is derived from an EMBL/GenBank/DDBJ whole genome shotgun (WGS) entry which is preliminary data.</text>
</comment>
<keyword evidence="1" id="KW-0472">Membrane</keyword>
<evidence type="ECO:0000313" key="2">
    <source>
        <dbReference type="EMBL" id="GGE96554.1"/>
    </source>
</evidence>
<accession>A0ABQ1TK42</accession>
<organism evidence="2 3">
    <name type="scientific">Chishuiella changwenlii</name>
    <dbReference type="NCBI Taxonomy" id="1434701"/>
    <lineage>
        <taxon>Bacteria</taxon>
        <taxon>Pseudomonadati</taxon>
        <taxon>Bacteroidota</taxon>
        <taxon>Flavobacteriia</taxon>
        <taxon>Flavobacteriales</taxon>
        <taxon>Weeksellaceae</taxon>
        <taxon>Chishuiella</taxon>
    </lineage>
</organism>